<protein>
    <recommendedName>
        <fullName evidence="9">Transmembrane protein 19</fullName>
    </recommendedName>
</protein>
<feature type="transmembrane region" description="Helical" evidence="6">
    <location>
        <begin position="83"/>
        <end position="107"/>
    </location>
</feature>
<dbReference type="PANTHER" id="PTHR13353">
    <property type="entry name" value="TRANSMEMBRANE PROTEIN 19"/>
    <property type="match status" value="1"/>
</dbReference>
<dbReference type="EMBL" id="ML170170">
    <property type="protein sequence ID" value="TDL23380.1"/>
    <property type="molecule type" value="Genomic_DNA"/>
</dbReference>
<evidence type="ECO:0000256" key="3">
    <source>
        <dbReference type="ARBA" id="ARBA00022692"/>
    </source>
</evidence>
<evidence type="ECO:0000313" key="7">
    <source>
        <dbReference type="EMBL" id="TDL23380.1"/>
    </source>
</evidence>
<evidence type="ECO:0008006" key="9">
    <source>
        <dbReference type="Google" id="ProtNLM"/>
    </source>
</evidence>
<dbReference type="VEuPathDB" id="FungiDB:BD410DRAFT_820772"/>
<keyword evidence="5 6" id="KW-0472">Membrane</keyword>
<keyword evidence="4 6" id="KW-1133">Transmembrane helix</keyword>
<organism evidence="7 8">
    <name type="scientific">Rickenella mellea</name>
    <dbReference type="NCBI Taxonomy" id="50990"/>
    <lineage>
        <taxon>Eukaryota</taxon>
        <taxon>Fungi</taxon>
        <taxon>Dikarya</taxon>
        <taxon>Basidiomycota</taxon>
        <taxon>Agaricomycotina</taxon>
        <taxon>Agaricomycetes</taxon>
        <taxon>Hymenochaetales</taxon>
        <taxon>Rickenellaceae</taxon>
        <taxon>Rickenella</taxon>
    </lineage>
</organism>
<evidence type="ECO:0000256" key="4">
    <source>
        <dbReference type="ARBA" id="ARBA00022989"/>
    </source>
</evidence>
<proteinExistence type="inferred from homology"/>
<evidence type="ECO:0000256" key="6">
    <source>
        <dbReference type="SAM" id="Phobius"/>
    </source>
</evidence>
<dbReference type="Pfam" id="PF01940">
    <property type="entry name" value="DUF92"/>
    <property type="match status" value="1"/>
</dbReference>
<name>A0A4Y7Q993_9AGAM</name>
<evidence type="ECO:0000256" key="1">
    <source>
        <dbReference type="ARBA" id="ARBA00004141"/>
    </source>
</evidence>
<dbReference type="InterPro" id="IPR002794">
    <property type="entry name" value="DUF92_TMEM19"/>
</dbReference>
<feature type="transmembrane region" description="Helical" evidence="6">
    <location>
        <begin position="149"/>
        <end position="173"/>
    </location>
</feature>
<dbReference type="AlphaFoldDB" id="A0A4Y7Q993"/>
<feature type="transmembrane region" description="Helical" evidence="6">
    <location>
        <begin position="236"/>
        <end position="258"/>
    </location>
</feature>
<comment type="similarity">
    <text evidence="2">Belongs to the TMEM19 family.</text>
</comment>
<dbReference type="OrthoDB" id="30881at2759"/>
<comment type="subcellular location">
    <subcellularLocation>
        <location evidence="1">Membrane</location>
        <topology evidence="1">Multi-pass membrane protein</topology>
    </subcellularLocation>
</comment>
<dbReference type="GO" id="GO:0016020">
    <property type="term" value="C:membrane"/>
    <property type="evidence" value="ECO:0007669"/>
    <property type="project" value="UniProtKB-SubCell"/>
</dbReference>
<reference evidence="7 8" key="1">
    <citation type="submission" date="2018-06" db="EMBL/GenBank/DDBJ databases">
        <title>A transcriptomic atlas of mushroom development highlights an independent origin of complex multicellularity.</title>
        <authorList>
            <consortium name="DOE Joint Genome Institute"/>
            <person name="Krizsan K."/>
            <person name="Almasi E."/>
            <person name="Merenyi Z."/>
            <person name="Sahu N."/>
            <person name="Viragh M."/>
            <person name="Koszo T."/>
            <person name="Mondo S."/>
            <person name="Kiss B."/>
            <person name="Balint B."/>
            <person name="Kues U."/>
            <person name="Barry K."/>
            <person name="Hegedus J.C."/>
            <person name="Henrissat B."/>
            <person name="Johnson J."/>
            <person name="Lipzen A."/>
            <person name="Ohm R."/>
            <person name="Nagy I."/>
            <person name="Pangilinan J."/>
            <person name="Yan J."/>
            <person name="Xiong Y."/>
            <person name="Grigoriev I.V."/>
            <person name="Hibbett D.S."/>
            <person name="Nagy L.G."/>
        </authorList>
    </citation>
    <scope>NUCLEOTIDE SEQUENCE [LARGE SCALE GENOMIC DNA]</scope>
    <source>
        <strain evidence="7 8">SZMC22713</strain>
    </source>
</reference>
<feature type="transmembrane region" description="Helical" evidence="6">
    <location>
        <begin position="194"/>
        <end position="216"/>
    </location>
</feature>
<dbReference type="Proteomes" id="UP000294933">
    <property type="component" value="Unassembled WGS sequence"/>
</dbReference>
<dbReference type="PANTHER" id="PTHR13353:SF5">
    <property type="entry name" value="TRANSMEMBRANE PROTEIN 19"/>
    <property type="match status" value="1"/>
</dbReference>
<sequence>MVNSSEFPWIPLALATALAGHGHRKKSLSSSGSVAAFVIGFIMMSARLRAFGVSLIVFYLIGSRATKMGKNLKEFLEEGHQEAGYRSAWQVLCNSFTAFVATLLWIAMFTNNSVISSIIPHVLIPKVAPFTPETWCPIALNYGDGWSRYLLYLTLGHFSCCLGDTLASELGILSRTPPILITTFQRVPPGTNGGMSVLGTLSSVLGGVLMGVTMSVSLLVQNQVCRSNWPSLTLELILWGALGGGFGSLIDSFMGATIQRTRYSTTTKRILQDDTVVTDDVKVVSGLNILTNNQVNLISSTVTAFLVAWLA</sequence>
<evidence type="ECO:0000256" key="2">
    <source>
        <dbReference type="ARBA" id="ARBA00009012"/>
    </source>
</evidence>
<evidence type="ECO:0000313" key="8">
    <source>
        <dbReference type="Proteomes" id="UP000294933"/>
    </source>
</evidence>
<keyword evidence="8" id="KW-1185">Reference proteome</keyword>
<evidence type="ECO:0000256" key="5">
    <source>
        <dbReference type="ARBA" id="ARBA00023136"/>
    </source>
</evidence>
<feature type="transmembrane region" description="Helical" evidence="6">
    <location>
        <begin position="35"/>
        <end position="62"/>
    </location>
</feature>
<accession>A0A4Y7Q993</accession>
<dbReference type="STRING" id="50990.A0A4Y7Q993"/>
<gene>
    <name evidence="7" type="ORF">BD410DRAFT_820772</name>
</gene>
<keyword evidence="3 6" id="KW-0812">Transmembrane</keyword>